<evidence type="ECO:0000313" key="4">
    <source>
        <dbReference type="Proteomes" id="UP000008190"/>
    </source>
</evidence>
<keyword evidence="4" id="KW-1185">Reference proteome</keyword>
<feature type="compositionally biased region" description="Low complexity" evidence="1">
    <location>
        <begin position="247"/>
        <end position="256"/>
    </location>
</feature>
<organism evidence="3 4">
    <name type="scientific">Nocardia cyriacigeorgica (strain GUH-2)</name>
    <dbReference type="NCBI Taxonomy" id="1127134"/>
    <lineage>
        <taxon>Bacteria</taxon>
        <taxon>Bacillati</taxon>
        <taxon>Actinomycetota</taxon>
        <taxon>Actinomycetes</taxon>
        <taxon>Mycobacteriales</taxon>
        <taxon>Nocardiaceae</taxon>
        <taxon>Nocardia</taxon>
    </lineage>
</organism>
<name>H6R2D1_NOCCG</name>
<dbReference type="InterPro" id="IPR008258">
    <property type="entry name" value="Transglycosylase_SLT_dom_1"/>
</dbReference>
<dbReference type="SUPFAM" id="SSF53955">
    <property type="entry name" value="Lysozyme-like"/>
    <property type="match status" value="1"/>
</dbReference>
<feature type="region of interest" description="Disordered" evidence="1">
    <location>
        <begin position="190"/>
        <end position="265"/>
    </location>
</feature>
<dbReference type="EMBL" id="FO082843">
    <property type="protein sequence ID" value="CCF65622.1"/>
    <property type="molecule type" value="Genomic_DNA"/>
</dbReference>
<feature type="compositionally biased region" description="Gly residues" evidence="1">
    <location>
        <begin position="228"/>
        <end position="246"/>
    </location>
</feature>
<sequence length="381" mass="39358">MTLTIPDVEQWRPEQLTTAATNAATLATRLDGLAASGRTNAETLQWSGPAGTAAKTRMDTEKTRTGAVSAALLELQTALNVEVGNLTETKNKVLQLRDAAQTPNGEMPGFQVAADGTVSAQARMDYLRKHADGKANVEGECVAEMYLAAVHQWHIANALKAAADTAERARVAVENAAVKLDQAFTTLGDPTLNVVAPTAPASTTPASTTAPPSDKPSNSSQLMSNSGSGSGSGGGGGGGSSSGGGSWSESALASGGPPTKMPTGEQAQWIQEAIRVLRENGYDVSDSDAAIIAAIIEKESGGNPNAINLWDSNAAAGIPSKGLMQTIDPTFNSYKLAGHDDIWNPVDNIIAGSRYAIERYGSLSNVPGIVAMSQNQGYVGY</sequence>
<reference evidence="3 4" key="1">
    <citation type="journal article" date="2012" name="J. Bacteriol.">
        <title>Genome sequence of the human- and animal-pathogenic strain Nocardia cyriacigeorgica GUH-2.</title>
        <authorList>
            <person name="Zoropogui A."/>
            <person name="Pujic P."/>
            <person name="Normand P."/>
            <person name="Barbe V."/>
            <person name="Beaman B."/>
            <person name="Beaman L."/>
            <person name="Boiron P."/>
            <person name="Colinon C."/>
            <person name="Deredjian A."/>
            <person name="Graindorge A."/>
            <person name="Mangenot S."/>
            <person name="Nazaret S."/>
            <person name="Neto M."/>
            <person name="Petit S."/>
            <person name="Roche D."/>
            <person name="Vallenet D."/>
            <person name="Rodriguez-Nava V."/>
            <person name="Richard Y."/>
            <person name="Cournoyer B."/>
            <person name="Blaha D."/>
        </authorList>
    </citation>
    <scope>NUCLEOTIDE SEQUENCE [LARGE SCALE GENOMIC DNA]</scope>
    <source>
        <strain evidence="3 4">GUH-2</strain>
    </source>
</reference>
<evidence type="ECO:0000256" key="1">
    <source>
        <dbReference type="SAM" id="MobiDB-lite"/>
    </source>
</evidence>
<feature type="compositionally biased region" description="Low complexity" evidence="1">
    <location>
        <begin position="196"/>
        <end position="227"/>
    </location>
</feature>
<evidence type="ECO:0000313" key="3">
    <source>
        <dbReference type="EMBL" id="CCF65622.1"/>
    </source>
</evidence>
<dbReference type="Gene3D" id="1.10.530.10">
    <property type="match status" value="1"/>
</dbReference>
<dbReference type="Proteomes" id="UP000008190">
    <property type="component" value="Chromosome"/>
</dbReference>
<dbReference type="InterPro" id="IPR023346">
    <property type="entry name" value="Lysozyme-like_dom_sf"/>
</dbReference>
<dbReference type="RefSeq" id="WP_014353072.1">
    <property type="nucleotide sequence ID" value="NC_016887.1"/>
</dbReference>
<dbReference type="eggNOG" id="COG3953">
    <property type="taxonomic scope" value="Bacteria"/>
</dbReference>
<dbReference type="Pfam" id="PF01464">
    <property type="entry name" value="SLT"/>
    <property type="match status" value="1"/>
</dbReference>
<dbReference type="CDD" id="cd13402">
    <property type="entry name" value="LT_TF-like"/>
    <property type="match status" value="1"/>
</dbReference>
<dbReference type="HOGENOM" id="CLU_044331_0_0_11"/>
<dbReference type="AlphaFoldDB" id="H6R2D1"/>
<feature type="domain" description="Transglycosylase SLT" evidence="2">
    <location>
        <begin position="287"/>
        <end position="377"/>
    </location>
</feature>
<dbReference type="STRING" id="1127134.NOCYR_4870"/>
<accession>H6R2D1</accession>
<dbReference type="KEGG" id="ncy:NOCYR_4870"/>
<evidence type="ECO:0000259" key="2">
    <source>
        <dbReference type="Pfam" id="PF01464"/>
    </source>
</evidence>
<protein>
    <recommendedName>
        <fullName evidence="2">Transglycosylase SLT domain-containing protein</fullName>
    </recommendedName>
</protein>
<gene>
    <name evidence="3" type="ordered locus">NOCYR_4870</name>
</gene>
<proteinExistence type="predicted"/>